<accession>A0A0P1MV63</accession>
<dbReference type="GO" id="GO:0055085">
    <property type="term" value="P:transmembrane transport"/>
    <property type="evidence" value="ECO:0007669"/>
    <property type="project" value="InterPro"/>
</dbReference>
<gene>
    <name evidence="2" type="ORF">JGI23_00682</name>
</gene>
<dbReference type="PANTHER" id="PTHR33376:SF4">
    <property type="entry name" value="SIALIC ACID-BINDING PERIPLASMIC PROTEIN SIAP"/>
    <property type="match status" value="1"/>
</dbReference>
<dbReference type="Pfam" id="PF03480">
    <property type="entry name" value="DctP"/>
    <property type="match status" value="1"/>
</dbReference>
<dbReference type="EMBL" id="CZVW01000006">
    <property type="protein sequence ID" value="CUS99570.1"/>
    <property type="molecule type" value="Genomic_DNA"/>
</dbReference>
<dbReference type="InterPro" id="IPR018389">
    <property type="entry name" value="DctP_fam"/>
</dbReference>
<dbReference type="Gene3D" id="3.40.190.170">
    <property type="entry name" value="Bacterial extracellular solute-binding protein, family 7"/>
    <property type="match status" value="1"/>
</dbReference>
<dbReference type="Proteomes" id="UP000199197">
    <property type="component" value="Unassembled WGS sequence"/>
</dbReference>
<dbReference type="RefSeq" id="WP_092348544.1">
    <property type="nucleotide sequence ID" value="NZ_CZVW01000006.1"/>
</dbReference>
<dbReference type="InterPro" id="IPR038404">
    <property type="entry name" value="TRAP_DctP_sf"/>
</dbReference>
<evidence type="ECO:0000256" key="1">
    <source>
        <dbReference type="ARBA" id="ARBA00022729"/>
    </source>
</evidence>
<organism evidence="2 3">
    <name type="scientific">Candidatus Chryseopegocella kryptomonas</name>
    <dbReference type="NCBI Taxonomy" id="1633643"/>
    <lineage>
        <taxon>Bacteria</taxon>
        <taxon>Pseudomonadati</taxon>
        <taxon>Candidatus Kryptoniota</taxon>
        <taxon>Candidatus Chryseopegocella</taxon>
    </lineage>
</organism>
<protein>
    <submittedName>
        <fullName evidence="2">TRAP-type C4-dicarboxylate transport system, substrate-binding protein</fullName>
    </submittedName>
</protein>
<dbReference type="NCBIfam" id="NF037995">
    <property type="entry name" value="TRAP_S1"/>
    <property type="match status" value="1"/>
</dbReference>
<keyword evidence="3" id="KW-1185">Reference proteome</keyword>
<name>A0A0P1MV63_9BACT</name>
<proteinExistence type="predicted"/>
<sequence length="336" mass="38122">MKLIVKLCGLLLFLNFALSQEYLIKVATIAPDGSTWINVLKEYDAQIRKESKGRIGFKIYAGGVAGDEIDVLKKIRIGQYHAGGFTGVGIGEIAPNLRILDSPFLFKNYDEVDYIYQKFNDEFEKEIEKGGFVLLGWAEVGFIYTFTKTPIYGVDDLKKIKMWAWQGDPIAEAAYKVIGVTPVPLSITEVLTSLQTGIIDGVYGSPLSMLATQWFTRVKYMHNVPLSDASGALLISKRYFDSLPKDLQEILLRNGRKYMRKLVELSREENKKAIEVLKKNGIVITEPPSKKLLDEYDEIGKKARRMLVGKVFSEEWLNKIEKALEEYRKTNQKVSN</sequence>
<evidence type="ECO:0000313" key="2">
    <source>
        <dbReference type="EMBL" id="CUS99570.1"/>
    </source>
</evidence>
<keyword evidence="1" id="KW-0732">Signal</keyword>
<evidence type="ECO:0000313" key="3">
    <source>
        <dbReference type="Proteomes" id="UP000199197"/>
    </source>
</evidence>
<dbReference type="OrthoDB" id="9776801at2"/>
<dbReference type="PANTHER" id="PTHR33376">
    <property type="match status" value="1"/>
</dbReference>
<reference evidence="3" key="1">
    <citation type="submission" date="2015-11" db="EMBL/GenBank/DDBJ databases">
        <authorList>
            <person name="Varghese N."/>
        </authorList>
    </citation>
    <scope>NUCLEOTIDE SEQUENCE [LARGE SCALE GENOMIC DNA]</scope>
    <source>
        <strain evidence="3">JGI-23</strain>
    </source>
</reference>
<dbReference type="CDD" id="cd13670">
    <property type="entry name" value="PBP2_TRAP_Tp0957_like"/>
    <property type="match status" value="1"/>
</dbReference>
<dbReference type="AlphaFoldDB" id="A0A0P1MV63"/>